<reference evidence="1 2" key="1">
    <citation type="submission" date="2022-06" db="EMBL/GenBank/DDBJ databases">
        <title>Genomic Encyclopedia of Archaeal and Bacterial Type Strains, Phase II (KMG-II): from individual species to whole genera.</title>
        <authorList>
            <person name="Goeker M."/>
        </authorList>
    </citation>
    <scope>NUCLEOTIDE SEQUENCE [LARGE SCALE GENOMIC DNA]</scope>
    <source>
        <strain evidence="1 2">DSM 44693</strain>
    </source>
</reference>
<dbReference type="Proteomes" id="UP001206895">
    <property type="component" value="Unassembled WGS sequence"/>
</dbReference>
<dbReference type="SUPFAM" id="SSF53335">
    <property type="entry name" value="S-adenosyl-L-methionine-dependent methyltransferases"/>
    <property type="match status" value="1"/>
</dbReference>
<dbReference type="PANTHER" id="PTHR43861">
    <property type="entry name" value="TRANS-ACONITATE 2-METHYLTRANSFERASE-RELATED"/>
    <property type="match status" value="1"/>
</dbReference>
<evidence type="ECO:0000313" key="1">
    <source>
        <dbReference type="EMBL" id="MCP2177825.1"/>
    </source>
</evidence>
<keyword evidence="1" id="KW-0808">Transferase</keyword>
<gene>
    <name evidence="1" type="ORF">LX13_003653</name>
</gene>
<accession>A0ABT1HIQ7</accession>
<name>A0ABT1HIQ7_9NOCA</name>
<organism evidence="1 2">
    <name type="scientific">Williamsia maris</name>
    <dbReference type="NCBI Taxonomy" id="72806"/>
    <lineage>
        <taxon>Bacteria</taxon>
        <taxon>Bacillati</taxon>
        <taxon>Actinomycetota</taxon>
        <taxon>Actinomycetes</taxon>
        <taxon>Mycobacteriales</taxon>
        <taxon>Nocardiaceae</taxon>
        <taxon>Williamsia</taxon>
    </lineage>
</organism>
<dbReference type="InterPro" id="IPR029063">
    <property type="entry name" value="SAM-dependent_MTases_sf"/>
</dbReference>
<protein>
    <submittedName>
        <fullName evidence="1">Methyltransferase domain-containing protein</fullName>
    </submittedName>
</protein>
<dbReference type="Pfam" id="PF13489">
    <property type="entry name" value="Methyltransf_23"/>
    <property type="match status" value="1"/>
</dbReference>
<evidence type="ECO:0000313" key="2">
    <source>
        <dbReference type="Proteomes" id="UP001206895"/>
    </source>
</evidence>
<dbReference type="GO" id="GO:0008168">
    <property type="term" value="F:methyltransferase activity"/>
    <property type="evidence" value="ECO:0007669"/>
    <property type="project" value="UniProtKB-KW"/>
</dbReference>
<dbReference type="EMBL" id="JAMTCJ010000003">
    <property type="protein sequence ID" value="MCP2177825.1"/>
    <property type="molecule type" value="Genomic_DNA"/>
</dbReference>
<keyword evidence="2" id="KW-1185">Reference proteome</keyword>
<dbReference type="Gene3D" id="3.40.50.150">
    <property type="entry name" value="Vaccinia Virus protein VP39"/>
    <property type="match status" value="1"/>
</dbReference>
<keyword evidence="1" id="KW-0489">Methyltransferase</keyword>
<comment type="caution">
    <text evidence="1">The sequence shown here is derived from an EMBL/GenBank/DDBJ whole genome shotgun (WGS) entry which is preliminary data.</text>
</comment>
<dbReference type="CDD" id="cd02440">
    <property type="entry name" value="AdoMet_MTases"/>
    <property type="match status" value="1"/>
</dbReference>
<proteinExistence type="predicted"/>
<sequence>MPRPRSRIRGDKFSERDIKRAADSVRQNFPFSDYFDPVLNGHLSIARTVAGRLAPPARLLDFGAGPADRTAVLAELGYRCTAMDDLGDEWHSRGRAREKILAFADEVGVDYVVLDSHTVPATGEFDMVMLHDVLEHLHDSPRDLLSELVSRLAPDGLLYVTVPNHVNLRKRLAVLRGKTSHPMFEMYYWYPGSWRGHVREYTHGDLVALAGALGLDVVEIRGVHHMLQNVPPRMRPAYRAISSLFPGVRDSWSMLARKPRGWQARTELSDDELRSVTGLTSWGEVGH</sequence>
<dbReference type="GO" id="GO:0032259">
    <property type="term" value="P:methylation"/>
    <property type="evidence" value="ECO:0007669"/>
    <property type="project" value="UniProtKB-KW"/>
</dbReference>